<protein>
    <recommendedName>
        <fullName evidence="6">Ribosomal RNA-processing protein 42</fullName>
    </recommendedName>
</protein>
<dbReference type="Pfam" id="PF01138">
    <property type="entry name" value="RNase_PH"/>
    <property type="match status" value="1"/>
</dbReference>
<dbReference type="GO" id="GO:0034475">
    <property type="term" value="P:U4 snRNA 3'-end processing"/>
    <property type="evidence" value="ECO:0007669"/>
    <property type="project" value="TreeGrafter"/>
</dbReference>
<gene>
    <name evidence="8" type="ORF">ONZ51_g357</name>
</gene>
<dbReference type="GO" id="GO:0071035">
    <property type="term" value="P:nuclear polyadenylation-dependent rRNA catabolic process"/>
    <property type="evidence" value="ECO:0007669"/>
    <property type="project" value="TreeGrafter"/>
</dbReference>
<dbReference type="InterPro" id="IPR001247">
    <property type="entry name" value="ExoRNase_PH_dom1"/>
</dbReference>
<dbReference type="GO" id="GO:0000177">
    <property type="term" value="C:cytoplasmic exosome (RNase complex)"/>
    <property type="evidence" value="ECO:0007669"/>
    <property type="project" value="TreeGrafter"/>
</dbReference>
<proteinExistence type="inferred from homology"/>
<dbReference type="SUPFAM" id="SSF55666">
    <property type="entry name" value="Ribonuclease PH domain 2-like"/>
    <property type="match status" value="1"/>
</dbReference>
<dbReference type="PANTHER" id="PTHR11097:SF8">
    <property type="entry name" value="EXOSOME COMPLEX COMPONENT RRP42"/>
    <property type="match status" value="1"/>
</dbReference>
<dbReference type="GO" id="GO:0005730">
    <property type="term" value="C:nucleolus"/>
    <property type="evidence" value="ECO:0007669"/>
    <property type="project" value="UniProtKB-SubCell"/>
</dbReference>
<evidence type="ECO:0000259" key="7">
    <source>
        <dbReference type="Pfam" id="PF01138"/>
    </source>
</evidence>
<keyword evidence="4" id="KW-0963">Cytoplasm</keyword>
<evidence type="ECO:0000256" key="6">
    <source>
        <dbReference type="ARBA" id="ARBA00042523"/>
    </source>
</evidence>
<keyword evidence="5" id="KW-0271">Exosome</keyword>
<dbReference type="InterPro" id="IPR036345">
    <property type="entry name" value="ExoRNase_PH_dom2_sf"/>
</dbReference>
<comment type="caution">
    <text evidence="8">The sequence shown here is derived from an EMBL/GenBank/DDBJ whole genome shotgun (WGS) entry which is preliminary data.</text>
</comment>
<evidence type="ECO:0000256" key="4">
    <source>
        <dbReference type="ARBA" id="ARBA00022490"/>
    </source>
</evidence>
<dbReference type="GO" id="GO:0016075">
    <property type="term" value="P:rRNA catabolic process"/>
    <property type="evidence" value="ECO:0007669"/>
    <property type="project" value="TreeGrafter"/>
</dbReference>
<dbReference type="Gene3D" id="3.30.230.70">
    <property type="entry name" value="GHMP Kinase, N-terminal domain"/>
    <property type="match status" value="1"/>
</dbReference>
<evidence type="ECO:0000256" key="3">
    <source>
        <dbReference type="ARBA" id="ARBA00006678"/>
    </source>
</evidence>
<comment type="subcellular location">
    <subcellularLocation>
        <location evidence="1">Cytoplasm</location>
    </subcellularLocation>
    <subcellularLocation>
        <location evidence="2">Nucleus</location>
        <location evidence="2">Nucleolus</location>
    </subcellularLocation>
</comment>
<sequence length="360" mass="39487">MAAQLVSKSERAYIQASLQATPPLRGDGRGLLDFRTVLLETGVAPLANGSAKLNIGKMPHEGGGGTEVLAATKLEVEDVESGDGVDGGRVVCSVSWCAIRSIQLEPIVQLTKDSSPSAYPHLSSNALDELQYDLTVILQQTIGHPSLHPQNLTIIPRKKSWLLNLDAVILADAGNAVDALFMAARAALWDTKVPRTRAVEYQAPEDSQTTRDSASAMDVDNREAIPTASGFDTREMARTAADFELPDYWDEGEVLHGRERWPVCITLNLLPPSHFLDATPPEEASVPLRMHLMYSFASPSTPKLQSMRLLGPGELNSAQIKSYISEGEKYARELFNALESKLREEDVRRNVKARDRFAQR</sequence>
<feature type="domain" description="Exoribonuclease phosphorolytic" evidence="7">
    <location>
        <begin position="33"/>
        <end position="194"/>
    </location>
</feature>
<dbReference type="GO" id="GO:0035925">
    <property type="term" value="F:mRNA 3'-UTR AU-rich region binding"/>
    <property type="evidence" value="ECO:0007669"/>
    <property type="project" value="TreeGrafter"/>
</dbReference>
<dbReference type="EMBL" id="JAPEVG010000004">
    <property type="protein sequence ID" value="KAJ8501840.1"/>
    <property type="molecule type" value="Genomic_DNA"/>
</dbReference>
<evidence type="ECO:0000313" key="9">
    <source>
        <dbReference type="Proteomes" id="UP001215151"/>
    </source>
</evidence>
<dbReference type="GO" id="GO:0071038">
    <property type="term" value="P:TRAMP-dependent tRNA surveillance pathway"/>
    <property type="evidence" value="ECO:0007669"/>
    <property type="project" value="TreeGrafter"/>
</dbReference>
<dbReference type="GO" id="GO:0000467">
    <property type="term" value="P:exonucleolytic trimming to generate mature 3'-end of 5.8S rRNA from tricistronic rRNA transcript (SSU-rRNA, 5.8S rRNA, LSU-rRNA)"/>
    <property type="evidence" value="ECO:0007669"/>
    <property type="project" value="TreeGrafter"/>
</dbReference>
<dbReference type="GO" id="GO:0034473">
    <property type="term" value="P:U1 snRNA 3'-end processing"/>
    <property type="evidence" value="ECO:0007669"/>
    <property type="project" value="TreeGrafter"/>
</dbReference>
<evidence type="ECO:0000256" key="1">
    <source>
        <dbReference type="ARBA" id="ARBA00004496"/>
    </source>
</evidence>
<dbReference type="PANTHER" id="PTHR11097">
    <property type="entry name" value="EXOSOME COMPLEX EXONUCLEASE RIBOSOMAL RNA PROCESSING PROTEIN"/>
    <property type="match status" value="1"/>
</dbReference>
<dbReference type="Proteomes" id="UP001215151">
    <property type="component" value="Unassembled WGS sequence"/>
</dbReference>
<dbReference type="GO" id="GO:0034476">
    <property type="term" value="P:U5 snRNA 3'-end processing"/>
    <property type="evidence" value="ECO:0007669"/>
    <property type="project" value="TreeGrafter"/>
</dbReference>
<organism evidence="8 9">
    <name type="scientific">Trametes cubensis</name>
    <dbReference type="NCBI Taxonomy" id="1111947"/>
    <lineage>
        <taxon>Eukaryota</taxon>
        <taxon>Fungi</taxon>
        <taxon>Dikarya</taxon>
        <taxon>Basidiomycota</taxon>
        <taxon>Agaricomycotina</taxon>
        <taxon>Agaricomycetes</taxon>
        <taxon>Polyporales</taxon>
        <taxon>Polyporaceae</taxon>
        <taxon>Trametes</taxon>
    </lineage>
</organism>
<comment type="similarity">
    <text evidence="3">Belongs to the RNase PH family.</text>
</comment>
<evidence type="ECO:0000256" key="2">
    <source>
        <dbReference type="ARBA" id="ARBA00004604"/>
    </source>
</evidence>
<keyword evidence="9" id="KW-1185">Reference proteome</keyword>
<evidence type="ECO:0000313" key="8">
    <source>
        <dbReference type="EMBL" id="KAJ8501840.1"/>
    </source>
</evidence>
<dbReference type="GO" id="GO:0071028">
    <property type="term" value="P:nuclear mRNA surveillance"/>
    <property type="evidence" value="ECO:0007669"/>
    <property type="project" value="TreeGrafter"/>
</dbReference>
<dbReference type="InterPro" id="IPR020568">
    <property type="entry name" value="Ribosomal_Su5_D2-typ_SF"/>
</dbReference>
<dbReference type="GO" id="GO:0000176">
    <property type="term" value="C:nuclear exosome (RNase complex)"/>
    <property type="evidence" value="ECO:0007669"/>
    <property type="project" value="UniProtKB-ARBA"/>
</dbReference>
<dbReference type="AlphaFoldDB" id="A0AAD7U3H3"/>
<reference evidence="8" key="1">
    <citation type="submission" date="2022-11" db="EMBL/GenBank/DDBJ databases">
        <title>Genome Sequence of Cubamyces cubensis.</title>
        <authorList>
            <person name="Buettner E."/>
        </authorList>
    </citation>
    <scope>NUCLEOTIDE SEQUENCE</scope>
    <source>
        <strain evidence="8">MPL-01</strain>
    </source>
</reference>
<name>A0AAD7U3H3_9APHY</name>
<dbReference type="InterPro" id="IPR050590">
    <property type="entry name" value="Exosome_comp_Rrp42_subfam"/>
</dbReference>
<dbReference type="InterPro" id="IPR027408">
    <property type="entry name" value="PNPase/RNase_PH_dom_sf"/>
</dbReference>
<dbReference type="SUPFAM" id="SSF54211">
    <property type="entry name" value="Ribosomal protein S5 domain 2-like"/>
    <property type="match status" value="1"/>
</dbReference>
<accession>A0AAD7U3H3</accession>
<evidence type="ECO:0000256" key="5">
    <source>
        <dbReference type="ARBA" id="ARBA00022835"/>
    </source>
</evidence>